<sequence>MCSIESSTEMAAFQTGALPTNSREVRVSSSENRDNNSLKLTVLVLPPADSTGGSIVNTGGGGHEKRSLLSGRWGQQESEQEQGSLGQSSLYSCLLPPTAYSHLSLPASSISNRYLKQGGRSGQNYNNSGGPIRARLMGLSQLKSGPLFTIHPKETKAGCLAHACKQQHRSARHRVQFRDSGKRTRKERRKLASILGWNSYPGGVGGLIDRFKGILLVECPGWSNSTKWGPPPSPTEINDYPIVDADSRAPFTILGNGEISLGSLAFTNIRTAEVQDGEQSNEGDGLANSTCPNVKGFPQGPRLINHLSISQKSGSYDWQTDPTAQNSRALLSGGSHARTSFHPVRAQRPEIVRTGVNLFPVTFFPTLQPTLPTGGATQPSPLHGGLPVGDAPVK</sequence>
<dbReference type="EMBL" id="BSEH01000022">
    <property type="protein sequence ID" value="GLJ56409.1"/>
    <property type="molecule type" value="Genomic_DNA"/>
</dbReference>
<proteinExistence type="predicted"/>
<dbReference type="AlphaFoldDB" id="A0AAD3RPA2"/>
<protein>
    <submittedName>
        <fullName evidence="2">Uncharacterized protein</fullName>
    </submittedName>
</protein>
<accession>A0AAD3RPA2</accession>
<evidence type="ECO:0000313" key="2">
    <source>
        <dbReference type="EMBL" id="GLJ56409.1"/>
    </source>
</evidence>
<keyword evidence="3" id="KW-1185">Reference proteome</keyword>
<comment type="caution">
    <text evidence="2">The sequence shown here is derived from an EMBL/GenBank/DDBJ whole genome shotgun (WGS) entry which is preliminary data.</text>
</comment>
<organism evidence="2 3">
    <name type="scientific">Cryptomeria japonica</name>
    <name type="common">Japanese cedar</name>
    <name type="synonym">Cupressus japonica</name>
    <dbReference type="NCBI Taxonomy" id="3369"/>
    <lineage>
        <taxon>Eukaryota</taxon>
        <taxon>Viridiplantae</taxon>
        <taxon>Streptophyta</taxon>
        <taxon>Embryophyta</taxon>
        <taxon>Tracheophyta</taxon>
        <taxon>Spermatophyta</taxon>
        <taxon>Pinopsida</taxon>
        <taxon>Pinidae</taxon>
        <taxon>Conifers II</taxon>
        <taxon>Cupressales</taxon>
        <taxon>Cupressaceae</taxon>
        <taxon>Cryptomeria</taxon>
    </lineage>
</organism>
<feature type="region of interest" description="Disordered" evidence="1">
    <location>
        <begin position="370"/>
        <end position="394"/>
    </location>
</feature>
<gene>
    <name evidence="2" type="ORF">SUGI_1222840</name>
</gene>
<name>A0AAD3RPA2_CRYJA</name>
<feature type="region of interest" description="Disordered" evidence="1">
    <location>
        <begin position="51"/>
        <end position="82"/>
    </location>
</feature>
<evidence type="ECO:0000313" key="3">
    <source>
        <dbReference type="Proteomes" id="UP001234787"/>
    </source>
</evidence>
<evidence type="ECO:0000256" key="1">
    <source>
        <dbReference type="SAM" id="MobiDB-lite"/>
    </source>
</evidence>
<reference evidence="2" key="1">
    <citation type="submission" date="2022-12" db="EMBL/GenBank/DDBJ databases">
        <title>Chromosome-Level Genome Assembly of Japanese Cedar (Cryptomeriajaponica D. Don).</title>
        <authorList>
            <person name="Fujino T."/>
            <person name="Yamaguchi K."/>
            <person name="Yokoyama T."/>
            <person name="Hamanaka T."/>
            <person name="Harazono Y."/>
            <person name="Kamada H."/>
            <person name="Kobayashi W."/>
            <person name="Ujino-Ihara T."/>
            <person name="Uchiyama K."/>
            <person name="Matsumoto A."/>
            <person name="Izuno A."/>
            <person name="Tsumura Y."/>
            <person name="Toyoda A."/>
            <person name="Shigenobu S."/>
            <person name="Moriguchi Y."/>
            <person name="Ueno S."/>
            <person name="Kasahara M."/>
        </authorList>
    </citation>
    <scope>NUCLEOTIDE SEQUENCE</scope>
</reference>
<dbReference type="Proteomes" id="UP001234787">
    <property type="component" value="Unassembled WGS sequence"/>
</dbReference>